<reference evidence="2 3" key="1">
    <citation type="submission" date="2017-02" db="EMBL/GenBank/DDBJ databases">
        <authorList>
            <person name="Peterson S.W."/>
        </authorList>
    </citation>
    <scope>NUCLEOTIDE SEQUENCE [LARGE SCALE GENOMIC DNA]</scope>
    <source>
        <strain evidence="2 3">ATCC 51222</strain>
    </source>
</reference>
<evidence type="ECO:0000256" key="1">
    <source>
        <dbReference type="SAM" id="Phobius"/>
    </source>
</evidence>
<keyword evidence="3" id="KW-1185">Reference proteome</keyword>
<dbReference type="Proteomes" id="UP000190657">
    <property type="component" value="Unassembled WGS sequence"/>
</dbReference>
<keyword evidence="1" id="KW-0472">Membrane</keyword>
<dbReference type="OrthoDB" id="9922314at2"/>
<dbReference type="EMBL" id="FUWW01000003">
    <property type="protein sequence ID" value="SJZ38335.1"/>
    <property type="molecule type" value="Genomic_DNA"/>
</dbReference>
<keyword evidence="1" id="KW-0812">Transmembrane</keyword>
<sequence length="175" mass="20149">MFEKFRKLGNKGIYLSIAFIIILFAIIWGILSINTGEKTPVESQRVYEEIINLGYEPIDTTSLYIEDDSNLQKSVTIDNKKIRFDFFEFDNDNSAINVYNHACSQMHTYQSGDMIERDEGYNNYSMYSLKSKGVYYITIRVGNTALYAYCDEDYMGELGKILSEIGYSGNSDKDK</sequence>
<dbReference type="AlphaFoldDB" id="A0A1T4K7P5"/>
<evidence type="ECO:0000313" key="3">
    <source>
        <dbReference type="Proteomes" id="UP000190657"/>
    </source>
</evidence>
<proteinExistence type="predicted"/>
<feature type="transmembrane region" description="Helical" evidence="1">
    <location>
        <begin position="12"/>
        <end position="31"/>
    </location>
</feature>
<accession>A0A1T4K7P5</accession>
<name>A0A1T4K7P5_9FIRM</name>
<evidence type="ECO:0000313" key="2">
    <source>
        <dbReference type="EMBL" id="SJZ38335.1"/>
    </source>
</evidence>
<protein>
    <submittedName>
        <fullName evidence="2">Uncharacterized protein</fullName>
    </submittedName>
</protein>
<dbReference type="RefSeq" id="WP_078767822.1">
    <property type="nucleotide sequence ID" value="NZ_FUWW01000003.1"/>
</dbReference>
<gene>
    <name evidence="2" type="ORF">SAMN02745114_00314</name>
</gene>
<organism evidence="2 3">
    <name type="scientific">Eubacterium coprostanoligenes</name>
    <dbReference type="NCBI Taxonomy" id="290054"/>
    <lineage>
        <taxon>Bacteria</taxon>
        <taxon>Bacillati</taxon>
        <taxon>Bacillota</taxon>
        <taxon>Clostridia</taxon>
        <taxon>Eubacteriales</taxon>
        <taxon>Eubacteriaceae</taxon>
        <taxon>Eubacterium</taxon>
    </lineage>
</organism>
<keyword evidence="1" id="KW-1133">Transmembrane helix</keyword>